<sequence>MKEKFSIGDYNFSIDRNESTIEINENQITDLTIKADENVFDLLCDKENFEFSYGLYSPEFYAHQIDLGKSKQIVINEQNQNNYEIALYFMEHNNVDVNISILNNWIIILGKTYINGKKYPLEIKLCL</sequence>
<protein>
    <submittedName>
        <fullName evidence="1">Uncharacterized protein</fullName>
    </submittedName>
</protein>
<evidence type="ECO:0000313" key="2">
    <source>
        <dbReference type="Proteomes" id="UP000467305"/>
    </source>
</evidence>
<evidence type="ECO:0000313" key="1">
    <source>
        <dbReference type="EMBL" id="KAB1160513.1"/>
    </source>
</evidence>
<dbReference type="OrthoDB" id="1442168at2"/>
<gene>
    <name evidence="1" type="ORF">F7018_01160</name>
</gene>
<dbReference type="RefSeq" id="WP_150898142.1">
    <property type="nucleotide sequence ID" value="NZ_WAAU01000003.1"/>
</dbReference>
<dbReference type="Proteomes" id="UP000467305">
    <property type="component" value="Unassembled WGS sequence"/>
</dbReference>
<keyword evidence="2" id="KW-1185">Reference proteome</keyword>
<name>A0A7J5ASA3_9FLAO</name>
<organism evidence="1 2">
    <name type="scientific">Tenacibaculum aiptasiae</name>
    <dbReference type="NCBI Taxonomy" id="426481"/>
    <lineage>
        <taxon>Bacteria</taxon>
        <taxon>Pseudomonadati</taxon>
        <taxon>Bacteroidota</taxon>
        <taxon>Flavobacteriia</taxon>
        <taxon>Flavobacteriales</taxon>
        <taxon>Flavobacteriaceae</taxon>
        <taxon>Tenacibaculum</taxon>
    </lineage>
</organism>
<accession>A0A7J5ASA3</accession>
<dbReference type="EMBL" id="WAAU01000003">
    <property type="protein sequence ID" value="KAB1160513.1"/>
    <property type="molecule type" value="Genomic_DNA"/>
</dbReference>
<comment type="caution">
    <text evidence="1">The sequence shown here is derived from an EMBL/GenBank/DDBJ whole genome shotgun (WGS) entry which is preliminary data.</text>
</comment>
<reference evidence="1 2" key="1">
    <citation type="submission" date="2019-09" db="EMBL/GenBank/DDBJ databases">
        <authorList>
            <person name="Cao W.R."/>
        </authorList>
    </citation>
    <scope>NUCLEOTIDE SEQUENCE [LARGE SCALE GENOMIC DNA]</scope>
    <source>
        <strain evidence="2">a4</strain>
    </source>
</reference>
<proteinExistence type="predicted"/>
<dbReference type="AlphaFoldDB" id="A0A7J5ASA3"/>